<dbReference type="EMBL" id="KZ824538">
    <property type="protein sequence ID" value="RAK92687.1"/>
    <property type="molecule type" value="Genomic_DNA"/>
</dbReference>
<organism evidence="1 2">
    <name type="scientific">Aspergillus costaricaensis CBS 115574</name>
    <dbReference type="NCBI Taxonomy" id="1448317"/>
    <lineage>
        <taxon>Eukaryota</taxon>
        <taxon>Fungi</taxon>
        <taxon>Dikarya</taxon>
        <taxon>Ascomycota</taxon>
        <taxon>Pezizomycotina</taxon>
        <taxon>Eurotiomycetes</taxon>
        <taxon>Eurotiomycetidae</taxon>
        <taxon>Eurotiales</taxon>
        <taxon>Aspergillaceae</taxon>
        <taxon>Aspergillus</taxon>
        <taxon>Aspergillus subgen. Circumdati</taxon>
    </lineage>
</organism>
<reference evidence="1" key="1">
    <citation type="submission" date="2018-02" db="EMBL/GenBank/DDBJ databases">
        <title>The genomes of Aspergillus section Nigri reveals drivers in fungal speciation.</title>
        <authorList>
            <consortium name="DOE Joint Genome Institute"/>
            <person name="Vesth T.C."/>
            <person name="Nybo J."/>
            <person name="Theobald S."/>
            <person name="Brandl J."/>
            <person name="Frisvad J.C."/>
            <person name="Nielsen K.F."/>
            <person name="Lyhne E.K."/>
            <person name="Kogle M.E."/>
            <person name="Kuo A."/>
            <person name="Riley R."/>
            <person name="Clum A."/>
            <person name="Nolan M."/>
            <person name="Lipzen A."/>
            <person name="Salamov A."/>
            <person name="Henrissat B."/>
            <person name="Wiebenga A."/>
            <person name="De vries R.P."/>
            <person name="Grigoriev I.V."/>
            <person name="Mortensen U.H."/>
            <person name="Andersen M.R."/>
            <person name="Baker S.E."/>
        </authorList>
    </citation>
    <scope>NUCLEOTIDE SEQUENCE</scope>
    <source>
        <strain evidence="1">CBS 115574</strain>
    </source>
</reference>
<sequence>MPSCASQPLVFGSIVAALKAGGVEAPRSVIAIMQGAGKPREGDPGAINMHSICGDEHRWCSQPESTRILRRRRSMAPPEIMSSPSMSVKSIVARLLAGFSLRMDVSSTVATWLSLAVTVVGLGSIVTQFGTIIDQTDPFHTLRDVQHLGRWRFWQPHVPWYRVVKPPLVGPVINANLPCGLCGRKTVHVSRRPLAQPTGKAAWSILLNVIHPPSTTLEQPSQTGSLVSTKSPVKTEHVVTLSGEPPVQLPTWDSLPRGPLTKHKLTACTVISRATLMALFTVTNARPVFRHSGASGHRAAYASYCGQWYVEWPIGDTAHVHFAAHDSHTLNKDVYPPTFEVRVDRCLRMLAGVIESPASSPPFKCAFPGRKASGRWVLEHIVRGFGGAHGSRHLYNMIGGNVNEVDLLLMKPVTEDTNDYDIPELESSSTTLTLPSTESNPRHQSTTTTTTHSVTLHIPPHEATILNTCLDYLPWSSLSWSIHRGLRDILLAFAKPRMNHYRAQLAHTLRTTVSTHADHLIARRWDPQFVHNGSMADLAAGAVLAGSGNSGDAVRIVTDIAAVWYEGRIKSGDGSDSIVSFDETMFWRVPHQQVEEVGGERGELSSMAVVALVKFFVLEWSVELDYQMYHDLPLELYLG</sequence>
<accession>A0ACD1IRF7</accession>
<dbReference type="Proteomes" id="UP000249748">
    <property type="component" value="Unassembled WGS sequence"/>
</dbReference>
<gene>
    <name evidence="1" type="ORF">BO79DRAFT_284926</name>
</gene>
<evidence type="ECO:0000313" key="2">
    <source>
        <dbReference type="Proteomes" id="UP000249748"/>
    </source>
</evidence>
<protein>
    <submittedName>
        <fullName evidence="1">Uncharacterized protein</fullName>
    </submittedName>
</protein>
<evidence type="ECO:0000313" key="1">
    <source>
        <dbReference type="EMBL" id="RAK92687.1"/>
    </source>
</evidence>
<name>A0ACD1IRF7_9EURO</name>
<proteinExistence type="predicted"/>
<keyword evidence="2" id="KW-1185">Reference proteome</keyword>